<feature type="region of interest" description="Disordered" evidence="1">
    <location>
        <begin position="34"/>
        <end position="63"/>
    </location>
</feature>
<dbReference type="InterPro" id="IPR016181">
    <property type="entry name" value="Acyl_CoA_acyltransferase"/>
</dbReference>
<keyword evidence="3" id="KW-1185">Reference proteome</keyword>
<dbReference type="AlphaFoldDB" id="A0A316ZM79"/>
<dbReference type="PANTHER" id="PTHR43792">
    <property type="entry name" value="GNAT FAMILY, PUTATIVE (AFU_ORTHOLOGUE AFUA_3G00765)-RELATED-RELATED"/>
    <property type="match status" value="1"/>
</dbReference>
<dbReference type="Gene3D" id="3.40.630.30">
    <property type="match status" value="1"/>
</dbReference>
<organism evidence="2 3">
    <name type="scientific">Pyrenophora tritici-repentis</name>
    <dbReference type="NCBI Taxonomy" id="45151"/>
    <lineage>
        <taxon>Eukaryota</taxon>
        <taxon>Fungi</taxon>
        <taxon>Dikarya</taxon>
        <taxon>Ascomycota</taxon>
        <taxon>Pezizomycotina</taxon>
        <taxon>Dothideomycetes</taxon>
        <taxon>Pleosporomycetidae</taxon>
        <taxon>Pleosporales</taxon>
        <taxon>Pleosporineae</taxon>
        <taxon>Pleosporaceae</taxon>
        <taxon>Pyrenophora</taxon>
    </lineage>
</organism>
<comment type="caution">
    <text evidence="2">The sequence shown here is derived from an EMBL/GenBank/DDBJ whole genome shotgun (WGS) entry which is preliminary data.</text>
</comment>
<evidence type="ECO:0000256" key="1">
    <source>
        <dbReference type="SAM" id="MobiDB-lite"/>
    </source>
</evidence>
<sequence length="273" mass="30778">MPSLPVCTNAHARIAIDMRPRIYQITHKLGKRAVATRTAPDTTSQRITLLSPKEPPPPEPKKPLTARVFVTKSFPEWTWDSWNGQLCISGRAKTIEDTEKVLKNILPNTAKTGEEKSYRIAYMIHELLPSNGDSTCKENSPTRFIGLVALHSVGPHDLALPDHLFPASTFSPDCLNMILAYQFLPAAWGKGYATEAVNAVLEACGNRRKFWDLYEKVFVRAIVNGENPASQRVMAKTDMKKLGVYEWVGDELWLGGKWRTRDDLYIYGMFVIE</sequence>
<dbReference type="Proteomes" id="UP000249757">
    <property type="component" value="Unassembled WGS sequence"/>
</dbReference>
<name>A0A316ZM79_9PLEO</name>
<dbReference type="InterPro" id="IPR000182">
    <property type="entry name" value="GNAT_dom"/>
</dbReference>
<protein>
    <submittedName>
        <fullName evidence="2">Acetyltransferase domain containing protein</fullName>
    </submittedName>
</protein>
<dbReference type="PANTHER" id="PTHR43792:SF1">
    <property type="entry name" value="N-ACETYLTRANSFERASE DOMAIN-CONTAINING PROTEIN"/>
    <property type="match status" value="1"/>
</dbReference>
<gene>
    <name evidence="2" type="ORF">Ptr86124_009404</name>
</gene>
<dbReference type="EMBL" id="NRDI02000013">
    <property type="protein sequence ID" value="KAI1511760.1"/>
    <property type="molecule type" value="Genomic_DNA"/>
</dbReference>
<dbReference type="Pfam" id="PF13302">
    <property type="entry name" value="Acetyltransf_3"/>
    <property type="match status" value="1"/>
</dbReference>
<dbReference type="SUPFAM" id="SSF55729">
    <property type="entry name" value="Acyl-CoA N-acyltransferases (Nat)"/>
    <property type="match status" value="1"/>
</dbReference>
<accession>A0A316ZM79</accession>
<dbReference type="InterPro" id="IPR051531">
    <property type="entry name" value="N-acetyltransferase"/>
</dbReference>
<proteinExistence type="predicted"/>
<feature type="compositionally biased region" description="Polar residues" evidence="1">
    <location>
        <begin position="39"/>
        <end position="48"/>
    </location>
</feature>
<evidence type="ECO:0000313" key="2">
    <source>
        <dbReference type="EMBL" id="KAI1511760.1"/>
    </source>
</evidence>
<dbReference type="GO" id="GO:0016747">
    <property type="term" value="F:acyltransferase activity, transferring groups other than amino-acyl groups"/>
    <property type="evidence" value="ECO:0007669"/>
    <property type="project" value="InterPro"/>
</dbReference>
<reference evidence="3" key="1">
    <citation type="journal article" date="2022" name="Microb. Genom.">
        <title>A global pangenome for the wheat fungal pathogen Pyrenophora tritici-repentis and prediction of effector protein structural homology.</title>
        <authorList>
            <person name="Moolhuijzen P.M."/>
            <person name="See P.T."/>
            <person name="Shi G."/>
            <person name="Powell H.R."/>
            <person name="Cockram J."/>
            <person name="Jorgensen L.N."/>
            <person name="Benslimane H."/>
            <person name="Strelkov S.E."/>
            <person name="Turner J."/>
            <person name="Liu Z."/>
            <person name="Moffat C.S."/>
        </authorList>
    </citation>
    <scope>NUCLEOTIDE SEQUENCE [LARGE SCALE GENOMIC DNA]</scope>
</reference>
<evidence type="ECO:0000313" key="3">
    <source>
        <dbReference type="Proteomes" id="UP000249757"/>
    </source>
</evidence>